<accession>E1RJX9</accession>
<dbReference type="GeneID" id="9744597"/>
<dbReference type="EMBL" id="CP002117">
    <property type="protein sequence ID" value="ADN36863.1"/>
    <property type="molecule type" value="Genomic_DNA"/>
</dbReference>
<protein>
    <submittedName>
        <fullName evidence="2">Transcriptional regulator, MarR family</fullName>
    </submittedName>
</protein>
<dbReference type="HOGENOM" id="CLU_090237_0_0_2"/>
<dbReference type="STRING" id="679926.Mpet_2115"/>
<proteinExistence type="predicted"/>
<dbReference type="Pfam" id="PF25211">
    <property type="entry name" value="DUF7839"/>
    <property type="match status" value="1"/>
</dbReference>
<name>E1RJX9_METP4</name>
<dbReference type="InterPro" id="IPR057161">
    <property type="entry name" value="DUF7839"/>
</dbReference>
<keyword evidence="3" id="KW-1185">Reference proteome</keyword>
<reference evidence="2 3" key="1">
    <citation type="journal article" date="2010" name="Stand. Genomic Sci.">
        <title>Complete genome sequence of Methanoplanus petrolearius type strain (SEBR 4847).</title>
        <authorList>
            <person name="Brambilla E."/>
            <person name="Djao O.D."/>
            <person name="Daligault H."/>
            <person name="Lapidus A."/>
            <person name="Lucas S."/>
            <person name="Hammon N."/>
            <person name="Nolan M."/>
            <person name="Tice H."/>
            <person name="Cheng J.F."/>
            <person name="Han C."/>
            <person name="Tapia R."/>
            <person name="Goodwin L."/>
            <person name="Pitluck S."/>
            <person name="Liolios K."/>
            <person name="Ivanova N."/>
            <person name="Mavromatis K."/>
            <person name="Mikhailova N."/>
            <person name="Pati A."/>
            <person name="Chen A."/>
            <person name="Palaniappan K."/>
            <person name="Land M."/>
            <person name="Hauser L."/>
            <person name="Chang Y.J."/>
            <person name="Jeffries C.D."/>
            <person name="Rohde M."/>
            <person name="Spring S."/>
            <person name="Sikorski J."/>
            <person name="Goker M."/>
            <person name="Woyke T."/>
            <person name="Bristow J."/>
            <person name="Eisen J.A."/>
            <person name="Markowitz V."/>
            <person name="Hugenholtz P."/>
            <person name="Kyrpides N.C."/>
            <person name="Klenk H.P."/>
        </authorList>
    </citation>
    <scope>NUCLEOTIDE SEQUENCE [LARGE SCALE GENOMIC DNA]</scope>
    <source>
        <strain evidence="3">DSM 11571 / OCM 486 / SEBR 4847</strain>
    </source>
</reference>
<dbReference type="RefSeq" id="WP_013330040.1">
    <property type="nucleotide sequence ID" value="NC_014507.1"/>
</dbReference>
<sequence>MKNLENDPLYIILRSKRESTKFQILVDIAENQPSVRQQEIAEKLGITPQAVSDYIRDLVDDGMVYSQGRGSYKITYKGVEWVLANAEALQSYAKHVTRDIIQQVSVWTAIADCEIKKGDSVGLFMREGLLYASHSDQSAVGTAENNAVKGADVGVIDVKGIIDLKKGTVHICKIPRIQRGGSDSVSYEGLKEVLNDAGFIGVVGIESYIAVGKAGFKADAFFGAGDAVIDAAFHGLECAIVIVDEEFTDFLKRIETSELAYKMYDFVSS</sequence>
<dbReference type="SUPFAM" id="SSF46785">
    <property type="entry name" value="Winged helix' DNA-binding domain"/>
    <property type="match status" value="1"/>
</dbReference>
<dbReference type="InterPro" id="IPR036388">
    <property type="entry name" value="WH-like_DNA-bd_sf"/>
</dbReference>
<dbReference type="SMART" id="SM00419">
    <property type="entry name" value="HTH_CRP"/>
    <property type="match status" value="1"/>
</dbReference>
<dbReference type="Gene3D" id="1.10.10.10">
    <property type="entry name" value="Winged helix-like DNA-binding domain superfamily/Winged helix DNA-binding domain"/>
    <property type="match status" value="1"/>
</dbReference>
<dbReference type="Proteomes" id="UP000006565">
    <property type="component" value="Chromosome"/>
</dbReference>
<dbReference type="InterPro" id="IPR036390">
    <property type="entry name" value="WH_DNA-bd_sf"/>
</dbReference>
<dbReference type="OrthoDB" id="56502at2157"/>
<dbReference type="Pfam" id="PF13412">
    <property type="entry name" value="HTH_24"/>
    <property type="match status" value="1"/>
</dbReference>
<dbReference type="InterPro" id="IPR012318">
    <property type="entry name" value="HTH_CRP"/>
</dbReference>
<gene>
    <name evidence="2" type="ordered locus">Mpet_2115</name>
</gene>
<dbReference type="GO" id="GO:0006355">
    <property type="term" value="P:regulation of DNA-templated transcription"/>
    <property type="evidence" value="ECO:0007669"/>
    <property type="project" value="InterPro"/>
</dbReference>
<evidence type="ECO:0000313" key="3">
    <source>
        <dbReference type="Proteomes" id="UP000006565"/>
    </source>
</evidence>
<dbReference type="PANTHER" id="PTHR43704">
    <property type="entry name" value="BSR5907 PROTEIN"/>
    <property type="match status" value="1"/>
</dbReference>
<dbReference type="CDD" id="cd00092">
    <property type="entry name" value="HTH_CRP"/>
    <property type="match status" value="1"/>
</dbReference>
<organism evidence="2 3">
    <name type="scientific">Methanolacinia petrolearia (strain DSM 11571 / OCM 486 / SEBR 4847)</name>
    <name type="common">Methanoplanus petrolearius</name>
    <dbReference type="NCBI Taxonomy" id="679926"/>
    <lineage>
        <taxon>Archaea</taxon>
        <taxon>Methanobacteriati</taxon>
        <taxon>Methanobacteriota</taxon>
        <taxon>Stenosarchaea group</taxon>
        <taxon>Methanomicrobia</taxon>
        <taxon>Methanomicrobiales</taxon>
        <taxon>Methanomicrobiaceae</taxon>
        <taxon>Methanolacinia</taxon>
    </lineage>
</organism>
<dbReference type="KEGG" id="mpi:Mpet_2115"/>
<dbReference type="PANTHER" id="PTHR43704:SF2">
    <property type="entry name" value="HTH CRP-TYPE DOMAIN-CONTAINING PROTEIN"/>
    <property type="match status" value="1"/>
</dbReference>
<dbReference type="GO" id="GO:0003677">
    <property type="term" value="F:DNA binding"/>
    <property type="evidence" value="ECO:0007669"/>
    <property type="project" value="InterPro"/>
</dbReference>
<dbReference type="AlphaFoldDB" id="E1RJX9"/>
<evidence type="ECO:0000313" key="2">
    <source>
        <dbReference type="EMBL" id="ADN36863.1"/>
    </source>
</evidence>
<evidence type="ECO:0000259" key="1">
    <source>
        <dbReference type="SMART" id="SM00419"/>
    </source>
</evidence>
<dbReference type="InterPro" id="IPR012015">
    <property type="entry name" value="UCP_HTH_arc"/>
</dbReference>
<dbReference type="eggNOG" id="arCOG04399">
    <property type="taxonomic scope" value="Archaea"/>
</dbReference>
<feature type="domain" description="HTH crp-type" evidence="1">
    <location>
        <begin position="27"/>
        <end position="76"/>
    </location>
</feature>
<dbReference type="PIRSF" id="PIRSF004955">
    <property type="entry name" value="HTH_arch"/>
    <property type="match status" value="1"/>
</dbReference>